<dbReference type="InterPro" id="IPR017896">
    <property type="entry name" value="4Fe4S_Fe-S-bd"/>
</dbReference>
<keyword evidence="11" id="KW-0574">Periplasm</keyword>
<keyword evidence="27" id="KW-1185">Reference proteome</keyword>
<dbReference type="InterPro" id="IPR050123">
    <property type="entry name" value="Prok_molybdopt-oxidoreductase"/>
</dbReference>
<dbReference type="PROSITE" id="PS51839">
    <property type="entry name" value="4FE4S_HC3"/>
    <property type="match status" value="1"/>
</dbReference>
<evidence type="ECO:0000256" key="1">
    <source>
        <dbReference type="ARBA" id="ARBA00001942"/>
    </source>
</evidence>
<evidence type="ECO:0000256" key="5">
    <source>
        <dbReference type="ARBA" id="ARBA00022485"/>
    </source>
</evidence>
<dbReference type="GO" id="GO:0022904">
    <property type="term" value="P:respiratory electron transport chain"/>
    <property type="evidence" value="ECO:0007669"/>
    <property type="project" value="TreeGrafter"/>
</dbReference>
<dbReference type="GO" id="GO:0046872">
    <property type="term" value="F:metal ion binding"/>
    <property type="evidence" value="ECO:0007669"/>
    <property type="project" value="UniProtKB-KW"/>
</dbReference>
<evidence type="ECO:0000256" key="6">
    <source>
        <dbReference type="ARBA" id="ARBA00022505"/>
    </source>
</evidence>
<evidence type="ECO:0000256" key="16">
    <source>
        <dbReference type="ARBA" id="ARBA00023063"/>
    </source>
</evidence>
<dbReference type="GO" id="GO:0008863">
    <property type="term" value="F:formate dehydrogenase (NAD+) activity"/>
    <property type="evidence" value="ECO:0007669"/>
    <property type="project" value="InterPro"/>
</dbReference>
<evidence type="ECO:0000259" key="23">
    <source>
        <dbReference type="PROSITE" id="PS51379"/>
    </source>
</evidence>
<dbReference type="InterPro" id="IPR006478">
    <property type="entry name" value="Formate_DH_asu"/>
</dbReference>
<dbReference type="NCBIfam" id="TIGR01591">
    <property type="entry name" value="Fdh-alpha"/>
    <property type="match status" value="1"/>
</dbReference>
<keyword evidence="6" id="KW-0500">Molybdenum</keyword>
<comment type="similarity">
    <text evidence="4">In the C-terminal section; belongs to the prokaryotic molybdopterin-containing oxidoreductase family.</text>
</comment>
<dbReference type="FunFam" id="3.10.20.740:FF:000003">
    <property type="entry name" value="Formate dehydrogenase subunit alpha"/>
    <property type="match status" value="1"/>
</dbReference>
<dbReference type="InterPro" id="IPR006656">
    <property type="entry name" value="Mopterin_OxRdtase"/>
</dbReference>
<protein>
    <recommendedName>
        <fullName evidence="20">nitrate reductase (cytochrome)</fullName>
        <ecNumber evidence="20">1.9.6.1</ecNumber>
    </recommendedName>
</protein>
<dbReference type="CDD" id="cd02753">
    <property type="entry name" value="MopB_Formate-Dh-H"/>
    <property type="match status" value="1"/>
</dbReference>
<evidence type="ECO:0000256" key="2">
    <source>
        <dbReference type="ARBA" id="ARBA00001966"/>
    </source>
</evidence>
<sequence>MDQQAEFFDITVDGQAVTVRSGQPLPEALDAAGVYMPHLCYHPSLGPIQTCDTCFVHVDGNLVRGCGVIVKPGMEIGLDNETARDARMEGINRVTANHELYCSLCDNNNGNCDVHNTVRDMEVPGQAYEFRGKPYEKDYSNPFYIYDPDQCILCGRCVEACQNLQVNETLSIDWSRERPRVIWDEDVPIEDSSCVSCGHCVTVCPCNALIEKSAIGNVGPMTALSPQNPDGYRELGRSAIDLVKTAEHTTGYGAIFAVSEVDSAMRKTDVKRTKTVCTYCGVGCSFEMWSRGRDILKIEPQPEAPANQISTCIKGKFGWGHVNSEHRLTKPLIRENGAFREAEWDEAYALIAKRFTEIRNEHGPDALAYIASSKCTNEEGYLMQKFARAVMGTNNIDNCSRYCQAPATQGLWRTVGYGADTGSIADLEAAELLIVVGANTAETHPVIATRFKRAAKLHGQKHIVADIRNNELARRADLHIKPSPATDMIWMNAVAKYLIDNNLHDEAFVRDYVDGYDEFVKSLEDFTFEFAIERAGISREELHKVADMVANAKTICGVWAMGITQHTMGSDTATAFCNLLVVTGNMGRFGTGGYPMRGHNNVQGASDFGNMPDRFPGYEFVSDDAVRSRYEAGWGVALSANKGRNNHQMVHDMHEGELKSLYVMGEDMAIVDSDALGVQSAFEKLDFFVVQDMFFTRTCEFADVVLPGSPSVEKEGTFTNTERRIQRLYEVFPPIGDSKPDWQIVTELAKHLGHDWGYTHPSEIMDEAAGLAPMFKGVSYDQLEGFDSQQWPVFERGHGTKNLYLQEDGDLEFHFENGRAKLHPVAWTEPSDQVDEEYDLHLNNGRILEHFHQGNLTDETDGIIFKIRGSYVEVSPELAEERGIKTGSLVRLKSRRGAVKVAVEVTDRVQGNQMYMPQHGKKNIECINVLTSFKADKDTDTPAYKELAVKMEVLGEQTDPPLKPNNQRNKPRHPTSGVQVNQKWERDDYKRPPKLKPTGSGL</sequence>
<comment type="function">
    <text evidence="19">Catalytic subunit of the periplasmic nitrate reductase complex NapAB. Receives electrons from NapB and catalyzes the reduction of nitrate to nitrite.</text>
</comment>
<evidence type="ECO:0000313" key="26">
    <source>
        <dbReference type="EMBL" id="ROO27071.1"/>
    </source>
</evidence>
<name>A0A423PNH2_9GAMM</name>
<dbReference type="GO" id="GO:0043546">
    <property type="term" value="F:molybdopterin cofactor binding"/>
    <property type="evidence" value="ECO:0007669"/>
    <property type="project" value="InterPro"/>
</dbReference>
<dbReference type="AlphaFoldDB" id="A0A423PNH2"/>
<keyword evidence="13" id="KW-0560">Oxidoreductase</keyword>
<accession>A0A423PNH2</accession>
<dbReference type="FunFam" id="3.30.70.20:FF:000032">
    <property type="entry name" value="Formate dehydrogenase, alpha subunit"/>
    <property type="match status" value="1"/>
</dbReference>
<dbReference type="Gene3D" id="2.40.40.20">
    <property type="match status" value="1"/>
</dbReference>
<feature type="region of interest" description="Disordered" evidence="21">
    <location>
        <begin position="954"/>
        <end position="1002"/>
    </location>
</feature>
<dbReference type="Pfam" id="PF13510">
    <property type="entry name" value="Fer2_4"/>
    <property type="match status" value="1"/>
</dbReference>
<dbReference type="GO" id="GO:0050140">
    <property type="term" value="F:nitrate reductase (cytochrome) activity"/>
    <property type="evidence" value="ECO:0007669"/>
    <property type="project" value="UniProtKB-EC"/>
</dbReference>
<keyword evidence="12" id="KW-0249">Electron transport</keyword>
<reference evidence="26 27" key="1">
    <citation type="submission" date="2013-10" db="EMBL/GenBank/DDBJ databases">
        <title>Salinisphaera japonica YTM-1 Genome Sequencing.</title>
        <authorList>
            <person name="Lai Q."/>
            <person name="Li C."/>
            <person name="Shao Z."/>
        </authorList>
    </citation>
    <scope>NUCLEOTIDE SEQUENCE [LARGE SCALE GENOMIC DNA]</scope>
    <source>
        <strain evidence="26 27">YTM-1</strain>
    </source>
</reference>
<evidence type="ECO:0000256" key="19">
    <source>
        <dbReference type="ARBA" id="ARBA00055000"/>
    </source>
</evidence>
<dbReference type="Proteomes" id="UP000285310">
    <property type="component" value="Unassembled WGS sequence"/>
</dbReference>
<gene>
    <name evidence="26" type="ORF">SAJA_10005</name>
</gene>
<keyword evidence="8" id="KW-0479">Metal-binding</keyword>
<dbReference type="Gene3D" id="2.20.25.90">
    <property type="entry name" value="ADC-like domains"/>
    <property type="match status" value="1"/>
</dbReference>
<dbReference type="SMART" id="SM00926">
    <property type="entry name" value="Molybdop_Fe4S4"/>
    <property type="match status" value="1"/>
</dbReference>
<dbReference type="PANTHER" id="PTHR43105:SF14">
    <property type="entry name" value="FORMATE DEHYDROGENASE H"/>
    <property type="match status" value="1"/>
</dbReference>
<feature type="domain" description="4Fe-4S ferredoxin-type" evidence="23">
    <location>
        <begin position="142"/>
        <end position="169"/>
    </location>
</feature>
<dbReference type="GO" id="GO:0042128">
    <property type="term" value="P:nitrate assimilation"/>
    <property type="evidence" value="ECO:0007669"/>
    <property type="project" value="UniProtKB-KW"/>
</dbReference>
<evidence type="ECO:0000256" key="17">
    <source>
        <dbReference type="ARBA" id="ARBA00034078"/>
    </source>
</evidence>
<dbReference type="FunFam" id="2.20.25.90:FF:000001">
    <property type="entry name" value="Formate dehydrogenase subunit alpha"/>
    <property type="match status" value="1"/>
</dbReference>
<dbReference type="PROSITE" id="PS51669">
    <property type="entry name" value="4FE4S_MOW_BIS_MGD"/>
    <property type="match status" value="1"/>
</dbReference>
<evidence type="ECO:0000259" key="25">
    <source>
        <dbReference type="PROSITE" id="PS51839"/>
    </source>
</evidence>
<keyword evidence="9" id="KW-0732">Signal</keyword>
<dbReference type="SMART" id="SM00929">
    <property type="entry name" value="NADH-G_4Fe-4S_3"/>
    <property type="match status" value="1"/>
</dbReference>
<dbReference type="PANTHER" id="PTHR43105">
    <property type="entry name" value="RESPIRATORY NITRATE REDUCTASE"/>
    <property type="match status" value="1"/>
</dbReference>
<evidence type="ECO:0000256" key="20">
    <source>
        <dbReference type="ARBA" id="ARBA00067026"/>
    </source>
</evidence>
<evidence type="ECO:0000256" key="7">
    <source>
        <dbReference type="ARBA" id="ARBA00022714"/>
    </source>
</evidence>
<organism evidence="26 27">
    <name type="scientific">Salinisphaera japonica YTM-1</name>
    <dbReference type="NCBI Taxonomy" id="1209778"/>
    <lineage>
        <taxon>Bacteria</taxon>
        <taxon>Pseudomonadati</taxon>
        <taxon>Pseudomonadota</taxon>
        <taxon>Gammaproteobacteria</taxon>
        <taxon>Salinisphaerales</taxon>
        <taxon>Salinisphaeraceae</taxon>
        <taxon>Salinisphaera</taxon>
    </lineage>
</organism>
<comment type="cofactor">
    <cofactor evidence="1">
        <name>Mo-bis(molybdopterin guanine dinucleotide)</name>
        <dbReference type="ChEBI" id="CHEBI:60539"/>
    </cofactor>
</comment>
<dbReference type="InterPro" id="IPR036010">
    <property type="entry name" value="2Fe-2S_ferredoxin-like_sf"/>
</dbReference>
<evidence type="ECO:0000256" key="9">
    <source>
        <dbReference type="ARBA" id="ARBA00022729"/>
    </source>
</evidence>
<dbReference type="SUPFAM" id="SSF53706">
    <property type="entry name" value="Formate dehydrogenase/DMSO reductase, domains 1-3"/>
    <property type="match status" value="1"/>
</dbReference>
<keyword evidence="16" id="KW-0534">Nitrate assimilation</keyword>
<keyword evidence="14" id="KW-0408">Iron</keyword>
<dbReference type="InterPro" id="IPR019574">
    <property type="entry name" value="NADH_UbQ_OxRdtase_Gsu_4Fe4S-bd"/>
</dbReference>
<dbReference type="EMBL" id="AYKG01000030">
    <property type="protein sequence ID" value="ROO27071.1"/>
    <property type="molecule type" value="Genomic_DNA"/>
</dbReference>
<dbReference type="InterPro" id="IPR041924">
    <property type="entry name" value="Formate_Dh-H_N"/>
</dbReference>
<comment type="cofactor">
    <cofactor evidence="2">
        <name>[4Fe-4S] cluster</name>
        <dbReference type="ChEBI" id="CHEBI:49883"/>
    </cofactor>
</comment>
<dbReference type="Gene3D" id="3.10.20.740">
    <property type="match status" value="1"/>
</dbReference>
<dbReference type="GO" id="GO:0051539">
    <property type="term" value="F:4 iron, 4 sulfur cluster binding"/>
    <property type="evidence" value="ECO:0007669"/>
    <property type="project" value="UniProtKB-KW"/>
</dbReference>
<dbReference type="GO" id="GO:0015942">
    <property type="term" value="P:formate metabolic process"/>
    <property type="evidence" value="ECO:0007669"/>
    <property type="project" value="InterPro"/>
</dbReference>
<dbReference type="Pfam" id="PF04879">
    <property type="entry name" value="Molybdop_Fe4S4"/>
    <property type="match status" value="1"/>
</dbReference>
<dbReference type="PIRSF" id="PIRSF036643">
    <property type="entry name" value="FDH_alpha"/>
    <property type="match status" value="1"/>
</dbReference>
<dbReference type="Gene3D" id="3.30.70.20">
    <property type="match status" value="1"/>
</dbReference>
<dbReference type="SUPFAM" id="SSF54292">
    <property type="entry name" value="2Fe-2S ferredoxin-like"/>
    <property type="match status" value="1"/>
</dbReference>
<comment type="caution">
    <text evidence="26">The sequence shown here is derived from an EMBL/GenBank/DDBJ whole genome shotgun (WGS) entry which is preliminary data.</text>
</comment>
<evidence type="ECO:0000256" key="21">
    <source>
        <dbReference type="SAM" id="MobiDB-lite"/>
    </source>
</evidence>
<dbReference type="PROSITE" id="PS00198">
    <property type="entry name" value="4FE4S_FER_1"/>
    <property type="match status" value="1"/>
</dbReference>
<dbReference type="PROSITE" id="PS51085">
    <property type="entry name" value="2FE2S_FER_2"/>
    <property type="match status" value="1"/>
</dbReference>
<evidence type="ECO:0000256" key="3">
    <source>
        <dbReference type="ARBA" id="ARBA00005404"/>
    </source>
</evidence>
<keyword evidence="7" id="KW-0001">2Fe-2S</keyword>
<dbReference type="Gene3D" id="3.40.50.740">
    <property type="match status" value="1"/>
</dbReference>
<evidence type="ECO:0000256" key="4">
    <source>
        <dbReference type="ARBA" id="ARBA00007023"/>
    </source>
</evidence>
<feature type="domain" description="4Fe-4S His(Cys)3-ligated-type" evidence="25">
    <location>
        <begin position="82"/>
        <end position="122"/>
    </location>
</feature>
<dbReference type="RefSeq" id="WP_123658491.1">
    <property type="nucleotide sequence ID" value="NZ_AYKG01000030.1"/>
</dbReference>
<dbReference type="InterPro" id="IPR017900">
    <property type="entry name" value="4Fe4S_Fe_S_CS"/>
</dbReference>
<comment type="cofactor">
    <cofactor evidence="17">
        <name>[2Fe-2S] cluster</name>
        <dbReference type="ChEBI" id="CHEBI:190135"/>
    </cofactor>
</comment>
<dbReference type="OrthoDB" id="9810782at2"/>
<keyword evidence="15" id="KW-0411">Iron-sulfur</keyword>
<dbReference type="Pfam" id="PF12838">
    <property type="entry name" value="Fer4_7"/>
    <property type="match status" value="1"/>
</dbReference>
<dbReference type="FunCoup" id="A0A423PNH2">
    <property type="interactions" value="191"/>
</dbReference>
<feature type="domain" description="4Fe-4S ferredoxin-type" evidence="23">
    <location>
        <begin position="185"/>
        <end position="214"/>
    </location>
</feature>
<feature type="domain" description="4Fe-4S Mo/W bis-MGD-type" evidence="24">
    <location>
        <begin position="270"/>
        <end position="326"/>
    </location>
</feature>
<dbReference type="SUPFAM" id="SSF54862">
    <property type="entry name" value="4Fe-4S ferredoxins"/>
    <property type="match status" value="1"/>
</dbReference>
<evidence type="ECO:0000256" key="15">
    <source>
        <dbReference type="ARBA" id="ARBA00023014"/>
    </source>
</evidence>
<evidence type="ECO:0000256" key="11">
    <source>
        <dbReference type="ARBA" id="ARBA00022764"/>
    </source>
</evidence>
<keyword evidence="10" id="KW-0677">Repeat</keyword>
<dbReference type="InterPro" id="IPR009010">
    <property type="entry name" value="Asp_de-COase-like_dom_sf"/>
</dbReference>
<dbReference type="InterPro" id="IPR006657">
    <property type="entry name" value="MoPterin_dinucl-bd_dom"/>
</dbReference>
<feature type="domain" description="2Fe-2S ferredoxin-type" evidence="22">
    <location>
        <begin position="8"/>
        <end position="82"/>
    </location>
</feature>
<keyword evidence="12" id="KW-0813">Transport</keyword>
<dbReference type="Gene3D" id="3.40.228.10">
    <property type="entry name" value="Dimethylsulfoxide Reductase, domain 2"/>
    <property type="match status" value="1"/>
</dbReference>
<evidence type="ECO:0000256" key="10">
    <source>
        <dbReference type="ARBA" id="ARBA00022737"/>
    </source>
</evidence>
<evidence type="ECO:0000259" key="24">
    <source>
        <dbReference type="PROSITE" id="PS51669"/>
    </source>
</evidence>
<evidence type="ECO:0000256" key="8">
    <source>
        <dbReference type="ARBA" id="ARBA00022723"/>
    </source>
</evidence>
<comment type="similarity">
    <text evidence="3">Belongs to the complex I 75 kDa subunit family.</text>
</comment>
<evidence type="ECO:0000259" key="22">
    <source>
        <dbReference type="PROSITE" id="PS51085"/>
    </source>
</evidence>
<dbReference type="InterPro" id="IPR001041">
    <property type="entry name" value="2Fe-2S_ferredoxin-type"/>
</dbReference>
<dbReference type="GO" id="GO:0051537">
    <property type="term" value="F:2 iron, 2 sulfur cluster binding"/>
    <property type="evidence" value="ECO:0007669"/>
    <property type="project" value="UniProtKB-KW"/>
</dbReference>
<evidence type="ECO:0000256" key="12">
    <source>
        <dbReference type="ARBA" id="ARBA00022982"/>
    </source>
</evidence>
<dbReference type="PROSITE" id="PS51379">
    <property type="entry name" value="4FE4S_FER_2"/>
    <property type="match status" value="2"/>
</dbReference>
<dbReference type="Pfam" id="PF00384">
    <property type="entry name" value="Molybdopterin"/>
    <property type="match status" value="1"/>
</dbReference>
<dbReference type="InterPro" id="IPR006963">
    <property type="entry name" value="Mopterin_OxRdtase_4Fe-4S_dom"/>
</dbReference>
<dbReference type="FunFam" id="3.40.228.10:FF:000002">
    <property type="entry name" value="Formate dehydrogenase subunit alpha"/>
    <property type="match status" value="1"/>
</dbReference>
<dbReference type="FunFam" id="2.40.40.20:FF:000005">
    <property type="entry name" value="Periplasmic nitrate reductase"/>
    <property type="match status" value="1"/>
</dbReference>
<proteinExistence type="inferred from homology"/>
<dbReference type="Pfam" id="PF01568">
    <property type="entry name" value="Molydop_binding"/>
    <property type="match status" value="1"/>
</dbReference>
<keyword evidence="5" id="KW-0004">4Fe-4S</keyword>
<dbReference type="GO" id="GO:1990204">
    <property type="term" value="C:oxidoreductase complex"/>
    <property type="evidence" value="ECO:0007669"/>
    <property type="project" value="UniProtKB-ARBA"/>
</dbReference>
<dbReference type="SUPFAM" id="SSF50692">
    <property type="entry name" value="ADC-like"/>
    <property type="match status" value="1"/>
</dbReference>
<evidence type="ECO:0000256" key="13">
    <source>
        <dbReference type="ARBA" id="ARBA00023002"/>
    </source>
</evidence>
<dbReference type="InParanoid" id="A0A423PNH2"/>
<dbReference type="GO" id="GO:0003954">
    <property type="term" value="F:NADH dehydrogenase activity"/>
    <property type="evidence" value="ECO:0007669"/>
    <property type="project" value="TreeGrafter"/>
</dbReference>
<evidence type="ECO:0000313" key="27">
    <source>
        <dbReference type="Proteomes" id="UP000285310"/>
    </source>
</evidence>
<evidence type="ECO:0000256" key="18">
    <source>
        <dbReference type="ARBA" id="ARBA00052176"/>
    </source>
</evidence>
<dbReference type="EC" id="1.9.6.1" evidence="20"/>
<comment type="catalytic activity">
    <reaction evidence="18">
        <text>2 Fe(II)-[cytochrome] + nitrate + 2 H(+) = 2 Fe(III)-[cytochrome] + nitrite + H2O</text>
        <dbReference type="Rhea" id="RHEA:12909"/>
        <dbReference type="Rhea" id="RHEA-COMP:11777"/>
        <dbReference type="Rhea" id="RHEA-COMP:11778"/>
        <dbReference type="ChEBI" id="CHEBI:15377"/>
        <dbReference type="ChEBI" id="CHEBI:15378"/>
        <dbReference type="ChEBI" id="CHEBI:16301"/>
        <dbReference type="ChEBI" id="CHEBI:17632"/>
        <dbReference type="ChEBI" id="CHEBI:29033"/>
        <dbReference type="ChEBI" id="CHEBI:29034"/>
        <dbReference type="EC" id="1.9.6.1"/>
    </reaction>
</comment>
<evidence type="ECO:0000256" key="14">
    <source>
        <dbReference type="ARBA" id="ARBA00023004"/>
    </source>
</evidence>
<dbReference type="GO" id="GO:0016020">
    <property type="term" value="C:membrane"/>
    <property type="evidence" value="ECO:0007669"/>
    <property type="project" value="TreeGrafter"/>
</dbReference>